<proteinExistence type="inferred from homology"/>
<dbReference type="NCBIfam" id="TIGR00086">
    <property type="entry name" value="smpB"/>
    <property type="match status" value="1"/>
</dbReference>
<dbReference type="Proteomes" id="UP000003688">
    <property type="component" value="Unassembled WGS sequence"/>
</dbReference>
<dbReference type="OrthoDB" id="9805462at2"/>
<dbReference type="HAMAP" id="MF_00023">
    <property type="entry name" value="SmpB"/>
    <property type="match status" value="1"/>
</dbReference>
<comment type="caution">
    <text evidence="4">The sequence shown here is derived from an EMBL/GenBank/DDBJ whole genome shotgun (WGS) entry which is preliminary data.</text>
</comment>
<comment type="similarity">
    <text evidence="3">Belongs to the SmpB family.</text>
</comment>
<accession>B9XT05</accession>
<dbReference type="CDD" id="cd09294">
    <property type="entry name" value="SmpB"/>
    <property type="match status" value="1"/>
</dbReference>
<dbReference type="GO" id="GO:0070929">
    <property type="term" value="P:trans-translation"/>
    <property type="evidence" value="ECO:0007669"/>
    <property type="project" value="UniProtKB-UniRule"/>
</dbReference>
<dbReference type="EMBL" id="ABOX02000091">
    <property type="protein sequence ID" value="EEF57040.1"/>
    <property type="molecule type" value="Genomic_DNA"/>
</dbReference>
<evidence type="ECO:0000313" key="4">
    <source>
        <dbReference type="EMBL" id="EEF57040.1"/>
    </source>
</evidence>
<evidence type="ECO:0000256" key="3">
    <source>
        <dbReference type="HAMAP-Rule" id="MF_00023"/>
    </source>
</evidence>
<dbReference type="InterPro" id="IPR000037">
    <property type="entry name" value="SsrA-bd_prot"/>
</dbReference>
<evidence type="ECO:0000256" key="1">
    <source>
        <dbReference type="ARBA" id="ARBA00022490"/>
    </source>
</evidence>
<reference evidence="4 5" key="1">
    <citation type="journal article" date="2011" name="J. Bacteriol.">
        <title>Genome sequence of 'Pedosphaera parvula' Ellin514, an aerobic Verrucomicrobial isolate from pasture soil.</title>
        <authorList>
            <person name="Kant R."/>
            <person name="van Passel M.W."/>
            <person name="Sangwan P."/>
            <person name="Palva A."/>
            <person name="Lucas S."/>
            <person name="Copeland A."/>
            <person name="Lapidus A."/>
            <person name="Glavina Del Rio T."/>
            <person name="Dalin E."/>
            <person name="Tice H."/>
            <person name="Bruce D."/>
            <person name="Goodwin L."/>
            <person name="Pitluck S."/>
            <person name="Chertkov O."/>
            <person name="Larimer F.W."/>
            <person name="Land M.L."/>
            <person name="Hauser L."/>
            <person name="Brettin T.S."/>
            <person name="Detter J.C."/>
            <person name="Han S."/>
            <person name="de Vos W.M."/>
            <person name="Janssen P.H."/>
            <person name="Smidt H."/>
        </authorList>
    </citation>
    <scope>NUCLEOTIDE SEQUENCE [LARGE SCALE GENOMIC DNA]</scope>
    <source>
        <strain evidence="4 5">Ellin514</strain>
    </source>
</reference>
<keyword evidence="1 3" id="KW-0963">Cytoplasm</keyword>
<gene>
    <name evidence="3" type="primary">smpB</name>
    <name evidence="4" type="ORF">Cflav_PD0086</name>
</gene>
<dbReference type="Pfam" id="PF01668">
    <property type="entry name" value="SmpB"/>
    <property type="match status" value="1"/>
</dbReference>
<dbReference type="SUPFAM" id="SSF74982">
    <property type="entry name" value="Small protein B (SmpB)"/>
    <property type="match status" value="1"/>
</dbReference>
<comment type="function">
    <text evidence="3">Required for rescue of stalled ribosomes mediated by trans-translation. Binds to transfer-messenger RNA (tmRNA), required for stable association of tmRNA with ribosomes. tmRNA and SmpB together mimic tRNA shape, replacing the anticodon stem-loop with SmpB. tmRNA is encoded by the ssrA gene; the 2 termini fold to resemble tRNA(Ala) and it encodes a 'tag peptide', a short internal open reading frame. During trans-translation Ala-aminoacylated tmRNA acts like a tRNA, entering the A-site of stalled ribosomes, displacing the stalled mRNA. The ribosome then switches to translate the ORF on the tmRNA; the nascent peptide is terminated with the 'tag peptide' encoded by the tmRNA and targeted for degradation. The ribosome is freed to recommence translation, which seems to be the essential function of trans-translation.</text>
</comment>
<dbReference type="PROSITE" id="PS01317">
    <property type="entry name" value="SSRP"/>
    <property type="match status" value="1"/>
</dbReference>
<name>B9XT05_PEDPL</name>
<comment type="subcellular location">
    <subcellularLocation>
        <location evidence="3">Cytoplasm</location>
    </subcellularLocation>
    <text evidence="3">The tmRNA-SmpB complex associates with stalled 70S ribosomes.</text>
</comment>
<dbReference type="GO" id="GO:0070930">
    <property type="term" value="P:trans-translation-dependent protein tagging"/>
    <property type="evidence" value="ECO:0007669"/>
    <property type="project" value="TreeGrafter"/>
</dbReference>
<dbReference type="NCBIfam" id="NF003843">
    <property type="entry name" value="PRK05422.1"/>
    <property type="match status" value="1"/>
</dbReference>
<keyword evidence="5" id="KW-1185">Reference proteome</keyword>
<evidence type="ECO:0000256" key="2">
    <source>
        <dbReference type="ARBA" id="ARBA00022884"/>
    </source>
</evidence>
<dbReference type="InterPro" id="IPR023620">
    <property type="entry name" value="SmpB"/>
</dbReference>
<protein>
    <recommendedName>
        <fullName evidence="3">SsrA-binding protein</fullName>
    </recommendedName>
    <alternativeName>
        <fullName evidence="3">Small protein B</fullName>
    </alternativeName>
</protein>
<organism evidence="4 5">
    <name type="scientific">Pedosphaera parvula (strain Ellin514)</name>
    <dbReference type="NCBI Taxonomy" id="320771"/>
    <lineage>
        <taxon>Bacteria</taxon>
        <taxon>Pseudomonadati</taxon>
        <taxon>Verrucomicrobiota</taxon>
        <taxon>Pedosphaerae</taxon>
        <taxon>Pedosphaerales</taxon>
        <taxon>Pedosphaeraceae</taxon>
        <taxon>Pedosphaera</taxon>
    </lineage>
</organism>
<dbReference type="RefSeq" id="WP_007418938.1">
    <property type="nucleotide sequence ID" value="NZ_ABOX02000091.1"/>
</dbReference>
<sequence length="151" mass="17305">MADILSNHKARRDYHILETFEAGIALKGTEVKSLRAGLGQIADAFARVENDQVFLYNVHIDEYRFGNRQNHEPKSARKLLLHKSEIRKLFGLASVKGNALFPLSFYWKNGKVKVALAVGKGKVEFDKRDDIKKRDADRELKRATMHHFKGK</sequence>
<dbReference type="STRING" id="320771.Cflav_PD0086"/>
<dbReference type="Gene3D" id="2.40.280.10">
    <property type="match status" value="1"/>
</dbReference>
<dbReference type="AlphaFoldDB" id="B9XT05"/>
<dbReference type="InterPro" id="IPR020081">
    <property type="entry name" value="SsrA-bd_prot_CS"/>
</dbReference>
<dbReference type="PANTHER" id="PTHR30308:SF2">
    <property type="entry name" value="SSRA-BINDING PROTEIN"/>
    <property type="match status" value="1"/>
</dbReference>
<evidence type="ECO:0000313" key="5">
    <source>
        <dbReference type="Proteomes" id="UP000003688"/>
    </source>
</evidence>
<dbReference type="GO" id="GO:0005829">
    <property type="term" value="C:cytosol"/>
    <property type="evidence" value="ECO:0007669"/>
    <property type="project" value="TreeGrafter"/>
</dbReference>
<dbReference type="GO" id="GO:0003723">
    <property type="term" value="F:RNA binding"/>
    <property type="evidence" value="ECO:0007669"/>
    <property type="project" value="UniProtKB-UniRule"/>
</dbReference>
<keyword evidence="2 3" id="KW-0694">RNA-binding</keyword>
<dbReference type="PANTHER" id="PTHR30308">
    <property type="entry name" value="TMRNA-BINDING COMPONENT OF TRANS-TRANSLATION TAGGING COMPLEX"/>
    <property type="match status" value="1"/>
</dbReference>